<evidence type="ECO:0000313" key="3">
    <source>
        <dbReference type="Proteomes" id="UP000033841"/>
    </source>
</evidence>
<reference evidence="2 3" key="1">
    <citation type="journal article" date="2015" name="Nature">
        <title>rRNA introns, odd ribosomes, and small enigmatic genomes across a large radiation of phyla.</title>
        <authorList>
            <person name="Brown C.T."/>
            <person name="Hug L.A."/>
            <person name="Thomas B.C."/>
            <person name="Sharon I."/>
            <person name="Castelle C.J."/>
            <person name="Singh A."/>
            <person name="Wilkins M.J."/>
            <person name="Williams K.H."/>
            <person name="Banfield J.F."/>
        </authorList>
    </citation>
    <scope>NUCLEOTIDE SEQUENCE [LARGE SCALE GENOMIC DNA]</scope>
</reference>
<evidence type="ECO:0008006" key="4">
    <source>
        <dbReference type="Google" id="ProtNLM"/>
    </source>
</evidence>
<keyword evidence="1" id="KW-0812">Transmembrane</keyword>
<feature type="transmembrane region" description="Helical" evidence="1">
    <location>
        <begin position="6"/>
        <end position="30"/>
    </location>
</feature>
<evidence type="ECO:0000313" key="2">
    <source>
        <dbReference type="EMBL" id="KKQ92858.1"/>
    </source>
</evidence>
<dbReference type="EMBL" id="LBVR01000001">
    <property type="protein sequence ID" value="KKQ92858.1"/>
    <property type="molecule type" value="Genomic_DNA"/>
</dbReference>
<keyword evidence="1" id="KW-1133">Transmembrane helix</keyword>
<protein>
    <recommendedName>
        <fullName evidence="4">LTD domain-containing protein</fullName>
    </recommendedName>
</protein>
<organism evidence="2 3">
    <name type="scientific">Candidatus Shapirobacteria bacterium GW2011_GWE1_38_92</name>
    <dbReference type="NCBI Taxonomy" id="1618489"/>
    <lineage>
        <taxon>Bacteria</taxon>
        <taxon>Candidatus Shapironibacteriota</taxon>
    </lineage>
</organism>
<keyword evidence="1" id="KW-0472">Membrane</keyword>
<dbReference type="AlphaFoldDB" id="A0A0G0LLT6"/>
<evidence type="ECO:0000256" key="1">
    <source>
        <dbReference type="SAM" id="Phobius"/>
    </source>
</evidence>
<gene>
    <name evidence="2" type="ORF">UT14_C0001G0001</name>
</gene>
<name>A0A0G0LLT6_9BACT</name>
<dbReference type="Proteomes" id="UP000033841">
    <property type="component" value="Unassembled WGS sequence"/>
</dbReference>
<proteinExistence type="predicted"/>
<accession>A0A0G0LLT6</accession>
<sequence length="285" mass="31824">MANMKFRIVFGLILLILVFIGFFVGLPYFLRKIQLSPIFEFPKFTFMSAPALSTSTPGFWNFFSPAQVQSRRQSIVQSGNSIFQNKINIAGVSKYGRESVNLSNASPSLVNITGWRIKSRNRGEFVIGKGLALPNFSSDLSDVWLSAGESAEIIADISPLANNFRINSCFGGISELYNLGYGFSCPAIAPMDFAGMDSACQDLIMRSSSCRAPSDNILNQQSSKCRTWFEKNVNYPACVSKHINDRNFYGGWKIFTGNKMQIFDPLHDKIELRDRAGLAVDSYEY</sequence>
<comment type="caution">
    <text evidence="2">The sequence shown here is derived from an EMBL/GenBank/DDBJ whole genome shotgun (WGS) entry which is preliminary data.</text>
</comment>